<feature type="modified residue" description="4-aspartylphosphate" evidence="4">
    <location>
        <position position="53"/>
    </location>
</feature>
<keyword evidence="2" id="KW-0238">DNA-binding</keyword>
<dbReference type="PROSITE" id="PS50043">
    <property type="entry name" value="HTH_LUXR_2"/>
    <property type="match status" value="1"/>
</dbReference>
<dbReference type="Pfam" id="PF00072">
    <property type="entry name" value="Response_reg"/>
    <property type="match status" value="1"/>
</dbReference>
<dbReference type="RefSeq" id="WP_167072232.1">
    <property type="nucleotide sequence ID" value="NZ_JAAOZC010000002.1"/>
</dbReference>
<dbReference type="InterPro" id="IPR000792">
    <property type="entry name" value="Tscrpt_reg_LuxR_C"/>
</dbReference>
<dbReference type="Pfam" id="PF00196">
    <property type="entry name" value="GerE"/>
    <property type="match status" value="1"/>
</dbReference>
<evidence type="ECO:0000313" key="7">
    <source>
        <dbReference type="EMBL" id="NIJ07362.1"/>
    </source>
</evidence>
<keyword evidence="3" id="KW-0804">Transcription</keyword>
<keyword evidence="4" id="KW-0597">Phosphoprotein</keyword>
<dbReference type="CDD" id="cd06170">
    <property type="entry name" value="LuxR_C_like"/>
    <property type="match status" value="1"/>
</dbReference>
<evidence type="ECO:0000256" key="2">
    <source>
        <dbReference type="ARBA" id="ARBA00023125"/>
    </source>
</evidence>
<dbReference type="InterPro" id="IPR011006">
    <property type="entry name" value="CheY-like_superfamily"/>
</dbReference>
<dbReference type="InterPro" id="IPR001789">
    <property type="entry name" value="Sig_transdc_resp-reg_receiver"/>
</dbReference>
<keyword evidence="1" id="KW-0805">Transcription regulation</keyword>
<protein>
    <submittedName>
        <fullName evidence="7">Two-component system response regulator FixJ</fullName>
    </submittedName>
</protein>
<dbReference type="PROSITE" id="PS50110">
    <property type="entry name" value="RESPONSE_REGULATORY"/>
    <property type="match status" value="1"/>
</dbReference>
<feature type="domain" description="Response regulatory" evidence="6">
    <location>
        <begin position="3"/>
        <end position="118"/>
    </location>
</feature>
<evidence type="ECO:0000259" key="5">
    <source>
        <dbReference type="PROSITE" id="PS50043"/>
    </source>
</evidence>
<dbReference type="SMART" id="SM00448">
    <property type="entry name" value="REC"/>
    <property type="match status" value="1"/>
</dbReference>
<dbReference type="PANTHER" id="PTHR44688">
    <property type="entry name" value="DNA-BINDING TRANSCRIPTIONAL ACTIVATOR DEVR_DOSR"/>
    <property type="match status" value="1"/>
</dbReference>
<evidence type="ECO:0000313" key="8">
    <source>
        <dbReference type="Proteomes" id="UP000727456"/>
    </source>
</evidence>
<dbReference type="SUPFAM" id="SSF52172">
    <property type="entry name" value="CheY-like"/>
    <property type="match status" value="1"/>
</dbReference>
<organism evidence="7 8">
    <name type="scientific">Sphingomonas vulcanisoli</name>
    <dbReference type="NCBI Taxonomy" id="1658060"/>
    <lineage>
        <taxon>Bacteria</taxon>
        <taxon>Pseudomonadati</taxon>
        <taxon>Pseudomonadota</taxon>
        <taxon>Alphaproteobacteria</taxon>
        <taxon>Sphingomonadales</taxon>
        <taxon>Sphingomonadaceae</taxon>
        <taxon>Sphingomonas</taxon>
    </lineage>
</organism>
<comment type="caution">
    <text evidence="7">The sequence shown here is derived from an EMBL/GenBank/DDBJ whole genome shotgun (WGS) entry which is preliminary data.</text>
</comment>
<gene>
    <name evidence="7" type="ORF">FHS31_000958</name>
</gene>
<dbReference type="PANTHER" id="PTHR44688:SF16">
    <property type="entry name" value="DNA-BINDING TRANSCRIPTIONAL ACTIVATOR DEVR_DOSR"/>
    <property type="match status" value="1"/>
</dbReference>
<evidence type="ECO:0000256" key="3">
    <source>
        <dbReference type="ARBA" id="ARBA00023163"/>
    </source>
</evidence>
<sequence>MRYIYVVDDDGPMRASLRSLLSTRKNTLVRGFESGDAFLADVAELEPGVVLLDVNMPGRSGLEVLRELKSEGSRFVPIVITGQGNVAMAVHAMKHGALDFVEKPYGHRDLLEIVDTAFIHLEQSAEIAEREKGAKDKIGKLSARELDVLMGLIAGRPNKVIAYELEISPRTVEIYRANLMTKLKVRSLSEALRIAFAAGLISDE</sequence>
<feature type="domain" description="HTH luxR-type" evidence="5">
    <location>
        <begin position="134"/>
        <end position="199"/>
    </location>
</feature>
<dbReference type="SUPFAM" id="SSF46894">
    <property type="entry name" value="C-terminal effector domain of the bipartite response regulators"/>
    <property type="match status" value="1"/>
</dbReference>
<evidence type="ECO:0000256" key="4">
    <source>
        <dbReference type="PROSITE-ProRule" id="PRU00169"/>
    </source>
</evidence>
<accession>A0ABX0TSK2</accession>
<dbReference type="Gene3D" id="1.10.10.10">
    <property type="entry name" value="Winged helix-like DNA-binding domain superfamily/Winged helix DNA-binding domain"/>
    <property type="match status" value="1"/>
</dbReference>
<name>A0ABX0TSK2_9SPHN</name>
<dbReference type="PRINTS" id="PR00038">
    <property type="entry name" value="HTHLUXR"/>
</dbReference>
<proteinExistence type="predicted"/>
<keyword evidence="8" id="KW-1185">Reference proteome</keyword>
<dbReference type="PROSITE" id="PS00622">
    <property type="entry name" value="HTH_LUXR_1"/>
    <property type="match status" value="1"/>
</dbReference>
<reference evidence="7 8" key="1">
    <citation type="submission" date="2020-03" db="EMBL/GenBank/DDBJ databases">
        <title>Genomic Encyclopedia of Type Strains, Phase III (KMG-III): the genomes of soil and plant-associated and newly described type strains.</title>
        <authorList>
            <person name="Whitman W."/>
        </authorList>
    </citation>
    <scope>NUCLEOTIDE SEQUENCE [LARGE SCALE GENOMIC DNA]</scope>
    <source>
        <strain evidence="7 8">CECT 8804</strain>
    </source>
</reference>
<dbReference type="SMART" id="SM00421">
    <property type="entry name" value="HTH_LUXR"/>
    <property type="match status" value="1"/>
</dbReference>
<dbReference type="InterPro" id="IPR036388">
    <property type="entry name" value="WH-like_DNA-bd_sf"/>
</dbReference>
<evidence type="ECO:0000259" key="6">
    <source>
        <dbReference type="PROSITE" id="PS50110"/>
    </source>
</evidence>
<evidence type="ECO:0000256" key="1">
    <source>
        <dbReference type="ARBA" id="ARBA00023015"/>
    </source>
</evidence>
<dbReference type="Gene3D" id="3.40.50.2300">
    <property type="match status" value="1"/>
</dbReference>
<dbReference type="Proteomes" id="UP000727456">
    <property type="component" value="Unassembled WGS sequence"/>
</dbReference>
<dbReference type="EMBL" id="JAAOZC010000002">
    <property type="protein sequence ID" value="NIJ07362.1"/>
    <property type="molecule type" value="Genomic_DNA"/>
</dbReference>
<dbReference type="InterPro" id="IPR016032">
    <property type="entry name" value="Sig_transdc_resp-reg_C-effctor"/>
</dbReference>